<dbReference type="GO" id="GO:0000151">
    <property type="term" value="C:ubiquitin ligase complex"/>
    <property type="evidence" value="ECO:0007669"/>
    <property type="project" value="TreeGrafter"/>
</dbReference>
<dbReference type="eggNOG" id="KOG0502">
    <property type="taxonomic scope" value="Eukaryota"/>
</dbReference>
<accession>S8BVD6</accession>
<dbReference type="HOGENOM" id="CLU_078001_0_0_1"/>
<dbReference type="OrthoDB" id="20872at2759"/>
<sequence>MSLTTSPKEPQPSTGERPRSIQEQFVDAARDGKLDLVKDLLQSGAFVDTKHAGWTALGRAAKEGHEAVVKFLVEKGSDLDTEMDVGWGILPGGGSALTWAAGRGHLKIVQYLVARGAKLDILTNKPVFFGTGGTGVTMAAGNGKLDTVKFLLEAGADRGNKDGTPGWDAFLCACDQGQFSVVVYFVETRKFNIHRTNEKGQTPIFAAALGGRHNVMEYLVGKGASINIQDTDGDGLLHHIATKGQKKTAVWLRRRGAYLRATNRAGKTPLDIATEKARGTEGDTYAPLVETLDWNKPGPTSDDSEGCILM</sequence>
<proteinExistence type="predicted"/>
<reference evidence="6" key="2">
    <citation type="submission" date="2013-04" db="EMBL/GenBank/DDBJ databases">
        <title>Genomic mechanisms accounting for the adaptation to parasitism in nematode-trapping fungi.</title>
        <authorList>
            <person name="Ahren D.G."/>
        </authorList>
    </citation>
    <scope>NUCLEOTIDE SEQUENCE [LARGE SCALE GENOMIC DNA]</scope>
    <source>
        <strain evidence="6">CBS 200.50</strain>
    </source>
</reference>
<dbReference type="SUPFAM" id="SSF48403">
    <property type="entry name" value="Ankyrin repeat"/>
    <property type="match status" value="1"/>
</dbReference>
<dbReference type="PROSITE" id="PS50297">
    <property type="entry name" value="ANK_REP_REGION"/>
    <property type="match status" value="4"/>
</dbReference>
<feature type="compositionally biased region" description="Polar residues" evidence="4">
    <location>
        <begin position="1"/>
        <end position="14"/>
    </location>
</feature>
<feature type="repeat" description="ANK" evidence="3">
    <location>
        <begin position="199"/>
        <end position="231"/>
    </location>
</feature>
<dbReference type="Gene3D" id="1.25.40.20">
    <property type="entry name" value="Ankyrin repeat-containing domain"/>
    <property type="match status" value="2"/>
</dbReference>
<gene>
    <name evidence="5" type="ORF">H072_6888</name>
</gene>
<evidence type="ECO:0000256" key="4">
    <source>
        <dbReference type="SAM" id="MobiDB-lite"/>
    </source>
</evidence>
<keyword evidence="1" id="KW-0677">Repeat</keyword>
<dbReference type="STRING" id="1284197.S8BVD6"/>
<feature type="repeat" description="ANK" evidence="3">
    <location>
        <begin position="52"/>
        <end position="84"/>
    </location>
</feature>
<protein>
    <submittedName>
        <fullName evidence="5">Uncharacterized protein</fullName>
    </submittedName>
</protein>
<dbReference type="InterPro" id="IPR036770">
    <property type="entry name" value="Ankyrin_rpt-contain_sf"/>
</dbReference>
<keyword evidence="6" id="KW-1185">Reference proteome</keyword>
<evidence type="ECO:0000313" key="5">
    <source>
        <dbReference type="EMBL" id="EPS39292.1"/>
    </source>
</evidence>
<dbReference type="PANTHER" id="PTHR24173:SF27">
    <property type="entry name" value="ANKYRIN REPEAT AND SOCS BOX PROTEIN 1"/>
    <property type="match status" value="1"/>
</dbReference>
<comment type="caution">
    <text evidence="5">The sequence shown here is derived from an EMBL/GenBank/DDBJ whole genome shotgun (WGS) entry which is preliminary data.</text>
</comment>
<evidence type="ECO:0000256" key="2">
    <source>
        <dbReference type="ARBA" id="ARBA00023043"/>
    </source>
</evidence>
<feature type="repeat" description="ANK" evidence="3">
    <location>
        <begin position="92"/>
        <end position="124"/>
    </location>
</feature>
<dbReference type="GO" id="GO:0006511">
    <property type="term" value="P:ubiquitin-dependent protein catabolic process"/>
    <property type="evidence" value="ECO:0007669"/>
    <property type="project" value="TreeGrafter"/>
</dbReference>
<organism evidence="5 6">
    <name type="scientific">Dactylellina haptotyla (strain CBS 200.50)</name>
    <name type="common">Nematode-trapping fungus</name>
    <name type="synonym">Monacrosporium haptotylum</name>
    <dbReference type="NCBI Taxonomy" id="1284197"/>
    <lineage>
        <taxon>Eukaryota</taxon>
        <taxon>Fungi</taxon>
        <taxon>Dikarya</taxon>
        <taxon>Ascomycota</taxon>
        <taxon>Pezizomycotina</taxon>
        <taxon>Orbiliomycetes</taxon>
        <taxon>Orbiliales</taxon>
        <taxon>Orbiliaceae</taxon>
        <taxon>Dactylellina</taxon>
    </lineage>
</organism>
<evidence type="ECO:0000313" key="6">
    <source>
        <dbReference type="Proteomes" id="UP000015100"/>
    </source>
</evidence>
<dbReference type="EMBL" id="AQGS01000479">
    <property type="protein sequence ID" value="EPS39292.1"/>
    <property type="molecule type" value="Genomic_DNA"/>
</dbReference>
<feature type="repeat" description="ANK" evidence="3">
    <location>
        <begin position="131"/>
        <end position="163"/>
    </location>
</feature>
<dbReference type="Proteomes" id="UP000015100">
    <property type="component" value="Unassembled WGS sequence"/>
</dbReference>
<evidence type="ECO:0000256" key="1">
    <source>
        <dbReference type="ARBA" id="ARBA00022737"/>
    </source>
</evidence>
<name>S8BVD6_DACHA</name>
<keyword evidence="2 3" id="KW-0040">ANK repeat</keyword>
<evidence type="ECO:0000256" key="3">
    <source>
        <dbReference type="PROSITE-ProRule" id="PRU00023"/>
    </source>
</evidence>
<feature type="region of interest" description="Disordered" evidence="4">
    <location>
        <begin position="291"/>
        <end position="310"/>
    </location>
</feature>
<dbReference type="PANTHER" id="PTHR24173">
    <property type="entry name" value="ANKYRIN REPEAT CONTAINING"/>
    <property type="match status" value="1"/>
</dbReference>
<dbReference type="SMART" id="SM00248">
    <property type="entry name" value="ANK"/>
    <property type="match status" value="7"/>
</dbReference>
<dbReference type="InterPro" id="IPR002110">
    <property type="entry name" value="Ankyrin_rpt"/>
</dbReference>
<dbReference type="OMA" id="AINWAAC"/>
<dbReference type="Pfam" id="PF12796">
    <property type="entry name" value="Ank_2"/>
    <property type="match status" value="2"/>
</dbReference>
<dbReference type="PROSITE" id="PS50088">
    <property type="entry name" value="ANK_REPEAT"/>
    <property type="match status" value="4"/>
</dbReference>
<feature type="region of interest" description="Disordered" evidence="4">
    <location>
        <begin position="1"/>
        <end position="21"/>
    </location>
</feature>
<dbReference type="AlphaFoldDB" id="S8BVD6"/>
<reference evidence="5 6" key="1">
    <citation type="journal article" date="2013" name="PLoS Genet.">
        <title>Genomic mechanisms accounting for the adaptation to parasitism in nematode-trapping fungi.</title>
        <authorList>
            <person name="Meerupati T."/>
            <person name="Andersson K.M."/>
            <person name="Friman E."/>
            <person name="Kumar D."/>
            <person name="Tunlid A."/>
            <person name="Ahren D."/>
        </authorList>
    </citation>
    <scope>NUCLEOTIDE SEQUENCE [LARGE SCALE GENOMIC DNA]</scope>
    <source>
        <strain evidence="5 6">CBS 200.50</strain>
    </source>
</reference>